<protein>
    <recommendedName>
        <fullName evidence="1">CRAL-TRIO domain-containing protein</fullName>
    </recommendedName>
</protein>
<evidence type="ECO:0000259" key="1">
    <source>
        <dbReference type="PROSITE" id="PS50191"/>
    </source>
</evidence>
<dbReference type="Proteomes" id="UP001497382">
    <property type="component" value="Unassembled WGS sequence"/>
</dbReference>
<feature type="domain" description="CRAL-TRIO" evidence="1">
    <location>
        <begin position="67"/>
        <end position="185"/>
    </location>
</feature>
<evidence type="ECO:0000313" key="3">
    <source>
        <dbReference type="Proteomes" id="UP001497382"/>
    </source>
</evidence>
<comment type="caution">
    <text evidence="2">The sequence shown here is derived from an EMBL/GenBank/DDBJ whole genome shotgun (WGS) entry which is preliminary data.</text>
</comment>
<reference evidence="2 3" key="1">
    <citation type="submission" date="2024-04" db="EMBL/GenBank/DDBJ databases">
        <authorList>
            <person name="Rising A."/>
            <person name="Reimegard J."/>
            <person name="Sonavane S."/>
            <person name="Akerstrom W."/>
            <person name="Nylinder S."/>
            <person name="Hedman E."/>
            <person name="Kallberg Y."/>
        </authorList>
    </citation>
    <scope>NUCLEOTIDE SEQUENCE [LARGE SCALE GENOMIC DNA]</scope>
</reference>
<dbReference type="CDD" id="cd00170">
    <property type="entry name" value="SEC14"/>
    <property type="match status" value="1"/>
</dbReference>
<proteinExistence type="predicted"/>
<name>A0AAV2BTA3_9ARAC</name>
<dbReference type="PANTHER" id="PTHR10174:SF130">
    <property type="entry name" value="ALPHA-TOCOPHEROL TRANSFER PROTEIN-LIKE"/>
    <property type="match status" value="1"/>
</dbReference>
<dbReference type="InterPro" id="IPR036865">
    <property type="entry name" value="CRAL-TRIO_dom_sf"/>
</dbReference>
<dbReference type="Pfam" id="PF00650">
    <property type="entry name" value="CRAL_TRIO"/>
    <property type="match status" value="1"/>
</dbReference>
<dbReference type="GO" id="GO:0016020">
    <property type="term" value="C:membrane"/>
    <property type="evidence" value="ECO:0007669"/>
    <property type="project" value="TreeGrafter"/>
</dbReference>
<evidence type="ECO:0000313" key="2">
    <source>
        <dbReference type="EMBL" id="CAL1299079.1"/>
    </source>
</evidence>
<dbReference type="GO" id="GO:1902936">
    <property type="term" value="F:phosphatidylinositol bisphosphate binding"/>
    <property type="evidence" value="ECO:0007669"/>
    <property type="project" value="TreeGrafter"/>
</dbReference>
<dbReference type="SMART" id="SM00516">
    <property type="entry name" value="SEC14"/>
    <property type="match status" value="1"/>
</dbReference>
<organism evidence="2 3">
    <name type="scientific">Larinioides sclopetarius</name>
    <dbReference type="NCBI Taxonomy" id="280406"/>
    <lineage>
        <taxon>Eukaryota</taxon>
        <taxon>Metazoa</taxon>
        <taxon>Ecdysozoa</taxon>
        <taxon>Arthropoda</taxon>
        <taxon>Chelicerata</taxon>
        <taxon>Arachnida</taxon>
        <taxon>Araneae</taxon>
        <taxon>Araneomorphae</taxon>
        <taxon>Entelegynae</taxon>
        <taxon>Araneoidea</taxon>
        <taxon>Araneidae</taxon>
        <taxon>Larinioides</taxon>
    </lineage>
</organism>
<dbReference type="SUPFAM" id="SSF52087">
    <property type="entry name" value="CRAL/TRIO domain"/>
    <property type="match status" value="1"/>
</dbReference>
<dbReference type="PRINTS" id="PR00180">
    <property type="entry name" value="CRETINALDHBP"/>
</dbReference>
<dbReference type="PANTHER" id="PTHR10174">
    <property type="entry name" value="ALPHA-TOCOPHEROL TRANSFER PROTEIN-RELATED"/>
    <property type="match status" value="1"/>
</dbReference>
<dbReference type="EMBL" id="CAXIEN010000484">
    <property type="protein sequence ID" value="CAL1299079.1"/>
    <property type="molecule type" value="Genomic_DNA"/>
</dbReference>
<accession>A0AAV2BTA3</accession>
<sequence length="210" mass="25004">MDATARMESNFEILPYEINYLPKFALKKCEEECKETPERKINSIQELRSLLLRKWDPKVLPFQHFKQYLLTIFLQLLRDPLAQITGLKSIHDVQGMSTRHLRYFTPQNIFLTYHSLLNCFPGRYNDIHIINQSTAMKMLWKIVKSILSEKMRSRIHFHSKSEELLKFFPSSIIPTKYGGKLQESIDMSEFLRNARKERENYTIEGRPNLY</sequence>
<dbReference type="AlphaFoldDB" id="A0AAV2BTA3"/>
<gene>
    <name evidence="2" type="ORF">LARSCL_LOCUS21139</name>
</gene>
<dbReference type="InterPro" id="IPR001251">
    <property type="entry name" value="CRAL-TRIO_dom"/>
</dbReference>
<keyword evidence="3" id="KW-1185">Reference proteome</keyword>
<dbReference type="PROSITE" id="PS50191">
    <property type="entry name" value="CRAL_TRIO"/>
    <property type="match status" value="1"/>
</dbReference>
<dbReference type="Gene3D" id="3.40.525.10">
    <property type="entry name" value="CRAL-TRIO lipid binding domain"/>
    <property type="match status" value="1"/>
</dbReference>